<reference evidence="2" key="1">
    <citation type="submission" date="2013-02" db="EMBL/GenBank/DDBJ databases">
        <title>The complete genome sequence of Corynebacterium casei LMG S-19264 (=DSM 44701).</title>
        <authorList>
            <person name="Ruckert C."/>
            <person name="Albersmeier A."/>
            <person name="Kalinowski J."/>
        </authorList>
    </citation>
    <scope>NUCLEOTIDE SEQUENCE [LARGE SCALE GENOMIC DNA]</scope>
    <source>
        <strain evidence="2">LMG S-19264</strain>
    </source>
</reference>
<protein>
    <submittedName>
        <fullName evidence="1">Transposase-like protein</fullName>
    </submittedName>
</protein>
<accession>A0ABN4C8K3</accession>
<gene>
    <name evidence="1" type="ORF">CCASEI_01475</name>
</gene>
<evidence type="ECO:0000313" key="1">
    <source>
        <dbReference type="EMBL" id="AHI18880.1"/>
    </source>
</evidence>
<keyword evidence="2" id="KW-1185">Reference proteome</keyword>
<dbReference type="GeneID" id="82876496"/>
<name>A0ABN4C8K3_9CORY</name>
<proteinExistence type="predicted"/>
<evidence type="ECO:0000313" key="2">
    <source>
        <dbReference type="Proteomes" id="UP000019226"/>
    </source>
</evidence>
<dbReference type="EMBL" id="CP004350">
    <property type="protein sequence ID" value="AHI18880.1"/>
    <property type="molecule type" value="Genomic_DNA"/>
</dbReference>
<sequence length="82" mass="9043">MSKEHQRTAIDWWLASKTQLPADPVETARQQRWGKDALAKVSALLEAEAPTPPEHGGPSGYDTAIDTSYQHSMGVQKGWLGR</sequence>
<dbReference type="RefSeq" id="WP_051461231.1">
    <property type="nucleotide sequence ID" value="NZ_CP004350.1"/>
</dbReference>
<dbReference type="Proteomes" id="UP000019226">
    <property type="component" value="Chromosome"/>
</dbReference>
<organism evidence="1 2">
    <name type="scientific">Corynebacterium casei LMG S-19264</name>
    <dbReference type="NCBI Taxonomy" id="1285583"/>
    <lineage>
        <taxon>Bacteria</taxon>
        <taxon>Bacillati</taxon>
        <taxon>Actinomycetota</taxon>
        <taxon>Actinomycetes</taxon>
        <taxon>Mycobacteriales</taxon>
        <taxon>Corynebacteriaceae</taxon>
        <taxon>Corynebacterium</taxon>
    </lineage>
</organism>